<name>A0A2T0TBM5_9BACT</name>
<evidence type="ECO:0000259" key="2">
    <source>
        <dbReference type="PROSITE" id="PS51352"/>
    </source>
</evidence>
<feature type="signal peptide" evidence="1">
    <location>
        <begin position="1"/>
        <end position="24"/>
    </location>
</feature>
<dbReference type="SUPFAM" id="SSF52833">
    <property type="entry name" value="Thioredoxin-like"/>
    <property type="match status" value="1"/>
</dbReference>
<keyword evidence="1" id="KW-0732">Signal</keyword>
<feature type="chain" id="PRO_5015562216" evidence="1">
    <location>
        <begin position="25"/>
        <end position="454"/>
    </location>
</feature>
<proteinExistence type="predicted"/>
<dbReference type="OrthoDB" id="645813at2"/>
<dbReference type="InterPro" id="IPR013766">
    <property type="entry name" value="Thioredoxin_domain"/>
</dbReference>
<dbReference type="RefSeq" id="WP_106136912.1">
    <property type="nucleotide sequence ID" value="NZ_PVTE01000004.1"/>
</dbReference>
<dbReference type="InterPro" id="IPR004879">
    <property type="entry name" value="Ssp411-like_TRX"/>
</dbReference>
<evidence type="ECO:0000313" key="3">
    <source>
        <dbReference type="EMBL" id="PRY43051.1"/>
    </source>
</evidence>
<accession>A0A2T0TBM5</accession>
<dbReference type="EMBL" id="PVTE01000004">
    <property type="protein sequence ID" value="PRY43051.1"/>
    <property type="molecule type" value="Genomic_DNA"/>
</dbReference>
<evidence type="ECO:0000256" key="1">
    <source>
        <dbReference type="SAM" id="SignalP"/>
    </source>
</evidence>
<dbReference type="PROSITE" id="PS51352">
    <property type="entry name" value="THIOREDOXIN_2"/>
    <property type="match status" value="1"/>
</dbReference>
<dbReference type="Gene3D" id="3.40.30.10">
    <property type="entry name" value="Glutaredoxin"/>
    <property type="match status" value="1"/>
</dbReference>
<feature type="domain" description="Thioredoxin" evidence="2">
    <location>
        <begin position="13"/>
        <end position="146"/>
    </location>
</feature>
<comment type="caution">
    <text evidence="3">The sequence shown here is derived from an EMBL/GenBank/DDBJ whole genome shotgun (WGS) entry which is preliminary data.</text>
</comment>
<dbReference type="InterPro" id="IPR036249">
    <property type="entry name" value="Thioredoxin-like_sf"/>
</dbReference>
<keyword evidence="4" id="KW-1185">Reference proteome</keyword>
<dbReference type="Pfam" id="PF03190">
    <property type="entry name" value="Thioredox_DsbH"/>
    <property type="match status" value="1"/>
</dbReference>
<protein>
    <submittedName>
        <fullName evidence="3">Uncharacterized protein DUF255</fullName>
    </submittedName>
</protein>
<dbReference type="AlphaFoldDB" id="A0A2T0TBM5"/>
<organism evidence="3 4">
    <name type="scientific">Spirosoma oryzae</name>
    <dbReference type="NCBI Taxonomy" id="1469603"/>
    <lineage>
        <taxon>Bacteria</taxon>
        <taxon>Pseudomonadati</taxon>
        <taxon>Bacteroidota</taxon>
        <taxon>Cytophagia</taxon>
        <taxon>Cytophagales</taxon>
        <taxon>Cytophagaceae</taxon>
        <taxon>Spirosoma</taxon>
    </lineage>
</organism>
<sequence>MKTVLLWLSICLALTATVAATARAEDPTGIKFFTGSWKEVLAEAKRQNKPVFVDIYTTWCGPCKLMAKEAFPNPKVGEKFNTSFISYQIDAEKGEGIDVAKKYAVDAYPTSLYVSASGDLIHRAVGYGGIKGMMDEAEKALLSSKESSSISELDKQFADGKRDTDFLATYLQKRAKIGMPNSEALDVYLKAVPESDWSSDRNVDIIIGNLTSANAKGFDFLLGRLPSARMSPAGRPMMMALQKATQNDFRQAVQRKDEALLDQTIQHNAAFMNAMRPQPEAMLKQAADSQRMRFYQQIKNYDKYRPFAVAEATKLMNTPADSVKLRDELNYKRFQQQTAMMPDSVKNSDNFKKYAISMQNAETERIAMGLNNLAWTYYENMPDKQDLTQALAWSAKSLDYKRAPMYLDTYAHLLAKLGRKAEAIKIEQEAVDKTKAAGNDAADYEKGLAEMKQK</sequence>
<reference evidence="3 4" key="1">
    <citation type="submission" date="2018-03" db="EMBL/GenBank/DDBJ databases">
        <title>Genomic Encyclopedia of Archaeal and Bacterial Type Strains, Phase II (KMG-II): from individual species to whole genera.</title>
        <authorList>
            <person name="Goeker M."/>
        </authorList>
    </citation>
    <scope>NUCLEOTIDE SEQUENCE [LARGE SCALE GENOMIC DNA]</scope>
    <source>
        <strain evidence="3 4">DSM 28354</strain>
    </source>
</reference>
<gene>
    <name evidence="3" type="ORF">CLV58_104182</name>
</gene>
<dbReference type="Proteomes" id="UP000238375">
    <property type="component" value="Unassembled WGS sequence"/>
</dbReference>
<evidence type="ECO:0000313" key="4">
    <source>
        <dbReference type="Proteomes" id="UP000238375"/>
    </source>
</evidence>